<evidence type="ECO:0000313" key="2">
    <source>
        <dbReference type="EMBL" id="MFC3760208.1"/>
    </source>
</evidence>
<evidence type="ECO:0000259" key="1">
    <source>
        <dbReference type="Pfam" id="PF01170"/>
    </source>
</evidence>
<dbReference type="CDD" id="cd02440">
    <property type="entry name" value="AdoMet_MTases"/>
    <property type="match status" value="1"/>
</dbReference>
<dbReference type="PANTHER" id="PTHR14911:SF13">
    <property type="entry name" value="TRNA (GUANINE(6)-N2)-METHYLTRANSFERASE THUMP3"/>
    <property type="match status" value="1"/>
</dbReference>
<reference evidence="3" key="1">
    <citation type="journal article" date="2019" name="Int. J. Syst. Evol. Microbiol.">
        <title>The Global Catalogue of Microorganisms (GCM) 10K type strain sequencing project: providing services to taxonomists for standard genome sequencing and annotation.</title>
        <authorList>
            <consortium name="The Broad Institute Genomics Platform"/>
            <consortium name="The Broad Institute Genome Sequencing Center for Infectious Disease"/>
            <person name="Wu L."/>
            <person name="Ma J."/>
        </authorList>
    </citation>
    <scope>NUCLEOTIDE SEQUENCE [LARGE SCALE GENOMIC DNA]</scope>
    <source>
        <strain evidence="3">CGMCC 4.7241</strain>
    </source>
</reference>
<dbReference type="PRINTS" id="PR00507">
    <property type="entry name" value="N12N6MTFRASE"/>
</dbReference>
<dbReference type="EMBL" id="JBHRZH010000004">
    <property type="protein sequence ID" value="MFC3760208.1"/>
    <property type="molecule type" value="Genomic_DNA"/>
</dbReference>
<evidence type="ECO:0000313" key="3">
    <source>
        <dbReference type="Proteomes" id="UP001595699"/>
    </source>
</evidence>
<dbReference type="SUPFAM" id="SSF53335">
    <property type="entry name" value="S-adenosyl-L-methionine-dependent methyltransferases"/>
    <property type="match status" value="1"/>
</dbReference>
<keyword evidence="2" id="KW-0489">Methyltransferase</keyword>
<dbReference type="Gene3D" id="3.40.50.150">
    <property type="entry name" value="Vaccinia Virus protein VP39"/>
    <property type="match status" value="1"/>
</dbReference>
<feature type="domain" description="Ribosomal RNA large subunit methyltransferase K/L-like methyltransferase" evidence="1">
    <location>
        <begin position="177"/>
        <end position="309"/>
    </location>
</feature>
<dbReference type="PANTHER" id="PTHR14911">
    <property type="entry name" value="THUMP DOMAIN-CONTAINING"/>
    <property type="match status" value="1"/>
</dbReference>
<proteinExistence type="predicted"/>
<gene>
    <name evidence="2" type="ORF">ACFOUW_05120</name>
</gene>
<dbReference type="GO" id="GO:0008168">
    <property type="term" value="F:methyltransferase activity"/>
    <property type="evidence" value="ECO:0007669"/>
    <property type="project" value="UniProtKB-KW"/>
</dbReference>
<dbReference type="Proteomes" id="UP001595699">
    <property type="component" value="Unassembled WGS sequence"/>
</dbReference>
<keyword evidence="2" id="KW-0808">Transferase</keyword>
<name>A0ABV7Y7U2_9ACTN</name>
<sequence>MPPTSPTNPTTRMVVFAQPGLGPIIRRDLARVTGSGNDGRADILLCEVPTGEEHKLLKLRTAEDVFVEIGRTLRTEGDQPHWIAGRLLKPNRLERAIQAAGPKRASTFRVVARVLQERSFQRTALRRALADAVGKARPDWKPADPARNEIWCVEYTKGRFIAGLRVSGVDQRQHGGRKEERQGALRPTVAAAMLGLATDRENARILDPCCGSGTILAEAKARGWNAVGCDIDTDAVRIARRNVDRVDIEQGDVRDLGFDDASFDACVSNLPFGRQYEVQGDPTNWLKATLGELARVTKPGGRVVVLVPELPRAAVPKSLRLKDRHSLRLLGTQTTIWTYDRLP</sequence>
<organism evidence="2 3">
    <name type="scientific">Tenggerimyces flavus</name>
    <dbReference type="NCBI Taxonomy" id="1708749"/>
    <lineage>
        <taxon>Bacteria</taxon>
        <taxon>Bacillati</taxon>
        <taxon>Actinomycetota</taxon>
        <taxon>Actinomycetes</taxon>
        <taxon>Propionibacteriales</taxon>
        <taxon>Nocardioidaceae</taxon>
        <taxon>Tenggerimyces</taxon>
    </lineage>
</organism>
<dbReference type="GO" id="GO:0032259">
    <property type="term" value="P:methylation"/>
    <property type="evidence" value="ECO:0007669"/>
    <property type="project" value="UniProtKB-KW"/>
</dbReference>
<dbReference type="InterPro" id="IPR029063">
    <property type="entry name" value="SAM-dependent_MTases_sf"/>
</dbReference>
<keyword evidence="3" id="KW-1185">Reference proteome</keyword>
<dbReference type="InterPro" id="IPR000241">
    <property type="entry name" value="RlmKL-like_Mtase"/>
</dbReference>
<protein>
    <submittedName>
        <fullName evidence="2">TRM11 family SAM-dependent methyltransferase</fullName>
    </submittedName>
</protein>
<comment type="caution">
    <text evidence="2">The sequence shown here is derived from an EMBL/GenBank/DDBJ whole genome shotgun (WGS) entry which is preliminary data.</text>
</comment>
<dbReference type="RefSeq" id="WP_205119989.1">
    <property type="nucleotide sequence ID" value="NZ_JAFBCM010000001.1"/>
</dbReference>
<accession>A0ABV7Y7U2</accession>
<dbReference type="Pfam" id="PF01170">
    <property type="entry name" value="UPF0020"/>
    <property type="match status" value="1"/>
</dbReference>